<organism evidence="1 2">
    <name type="scientific">Candidatus Lachnoclostridium pullistercoris</name>
    <dbReference type="NCBI Taxonomy" id="2838632"/>
    <lineage>
        <taxon>Bacteria</taxon>
        <taxon>Bacillati</taxon>
        <taxon>Bacillota</taxon>
        <taxon>Clostridia</taxon>
        <taxon>Lachnospirales</taxon>
        <taxon>Lachnospiraceae</taxon>
    </lineage>
</organism>
<reference evidence="1" key="1">
    <citation type="journal article" date="2021" name="PeerJ">
        <title>Extensive microbial diversity within the chicken gut microbiome revealed by metagenomics and culture.</title>
        <authorList>
            <person name="Gilroy R."/>
            <person name="Ravi A."/>
            <person name="Getino M."/>
            <person name="Pursley I."/>
            <person name="Horton D.L."/>
            <person name="Alikhan N.F."/>
            <person name="Baker D."/>
            <person name="Gharbi K."/>
            <person name="Hall N."/>
            <person name="Watson M."/>
            <person name="Adriaenssens E.M."/>
            <person name="Foster-Nyarko E."/>
            <person name="Jarju S."/>
            <person name="Secka A."/>
            <person name="Antonio M."/>
            <person name="Oren A."/>
            <person name="Chaudhuri R.R."/>
            <person name="La Ragione R."/>
            <person name="Hildebrand F."/>
            <person name="Pallen M.J."/>
        </authorList>
    </citation>
    <scope>NUCLEOTIDE SEQUENCE</scope>
    <source>
        <strain evidence="1">CHK183-5548</strain>
    </source>
</reference>
<sequence length="166" mass="18538">MDKGTVQVIYGTGKGKTGAALGRAIQVLNQGKTVIVIQFMKGSTVKTESDILKRLEPEMKVFRFEKQAVGFKDLSPGEKREELMNIRNGLNFANKVIRTGECDLLILDEILDLLEYGILSLEELRTMIGEKEDEMELILTGKRCPEGLKSSVNCISHMENECIGEQ</sequence>
<comment type="caution">
    <text evidence="1">The sequence shown here is derived from an EMBL/GenBank/DDBJ whole genome shotgun (WGS) entry which is preliminary data.</text>
</comment>
<dbReference type="PANTHER" id="PTHR46638:SF1">
    <property type="entry name" value="CORRINOID ADENOSYLTRANSFERASE"/>
    <property type="match status" value="1"/>
</dbReference>
<gene>
    <name evidence="1" type="ORF">IAA04_01660</name>
</gene>
<reference evidence="1" key="2">
    <citation type="submission" date="2021-04" db="EMBL/GenBank/DDBJ databases">
        <authorList>
            <person name="Gilroy R."/>
        </authorList>
    </citation>
    <scope>NUCLEOTIDE SEQUENCE</scope>
    <source>
        <strain evidence="1">CHK183-5548</strain>
    </source>
</reference>
<dbReference type="PIRSF" id="PIRSF015617">
    <property type="entry name" value="Adensltrnsf_CobA"/>
    <property type="match status" value="1"/>
</dbReference>
<dbReference type="Proteomes" id="UP000823883">
    <property type="component" value="Unassembled WGS sequence"/>
</dbReference>
<dbReference type="Pfam" id="PF02572">
    <property type="entry name" value="CobA_CobO_BtuR"/>
    <property type="match status" value="1"/>
</dbReference>
<dbReference type="GO" id="GO:0009236">
    <property type="term" value="P:cobalamin biosynthetic process"/>
    <property type="evidence" value="ECO:0007669"/>
    <property type="project" value="InterPro"/>
</dbReference>
<proteinExistence type="predicted"/>
<dbReference type="SUPFAM" id="SSF52540">
    <property type="entry name" value="P-loop containing nucleoside triphosphate hydrolases"/>
    <property type="match status" value="1"/>
</dbReference>
<dbReference type="AlphaFoldDB" id="A0A9D2T634"/>
<protein>
    <submittedName>
        <fullName evidence="1">Cob(I)yrinic acid a,c-diamide adenosyltransferase</fullName>
    </submittedName>
</protein>
<dbReference type="InterPro" id="IPR003724">
    <property type="entry name" value="CblAdoTrfase_CobA"/>
</dbReference>
<evidence type="ECO:0000313" key="1">
    <source>
        <dbReference type="EMBL" id="HJC46741.1"/>
    </source>
</evidence>
<accession>A0A9D2T634</accession>
<evidence type="ECO:0000313" key="2">
    <source>
        <dbReference type="Proteomes" id="UP000823883"/>
    </source>
</evidence>
<dbReference type="PANTHER" id="PTHR46638">
    <property type="entry name" value="CORRINOID ADENOSYLTRANSFERASE"/>
    <property type="match status" value="1"/>
</dbReference>
<dbReference type="GO" id="GO:0008817">
    <property type="term" value="F:corrinoid adenosyltransferase activity"/>
    <property type="evidence" value="ECO:0007669"/>
    <property type="project" value="InterPro"/>
</dbReference>
<dbReference type="EMBL" id="DWWL01000007">
    <property type="protein sequence ID" value="HJC46741.1"/>
    <property type="molecule type" value="Genomic_DNA"/>
</dbReference>
<dbReference type="GO" id="GO:0005524">
    <property type="term" value="F:ATP binding"/>
    <property type="evidence" value="ECO:0007669"/>
    <property type="project" value="InterPro"/>
</dbReference>
<dbReference type="Gene3D" id="3.40.50.300">
    <property type="entry name" value="P-loop containing nucleotide triphosphate hydrolases"/>
    <property type="match status" value="1"/>
</dbReference>
<dbReference type="InterPro" id="IPR027417">
    <property type="entry name" value="P-loop_NTPase"/>
</dbReference>
<name>A0A9D2T634_9FIRM</name>